<gene>
    <name evidence="2" type="ORF">C1Y40_04081</name>
</gene>
<dbReference type="AlphaFoldDB" id="A0A2S8BGL2"/>
<name>A0A2S8BGL2_9MYCO</name>
<dbReference type="EMBL" id="PPEA01000594">
    <property type="protein sequence ID" value="PQM45755.1"/>
    <property type="molecule type" value="Genomic_DNA"/>
</dbReference>
<evidence type="ECO:0000313" key="3">
    <source>
        <dbReference type="Proteomes" id="UP000238296"/>
    </source>
</evidence>
<organism evidence="2 3">
    <name type="scientific">Mycobacterium talmoniae</name>
    <dbReference type="NCBI Taxonomy" id="1858794"/>
    <lineage>
        <taxon>Bacteria</taxon>
        <taxon>Bacillati</taxon>
        <taxon>Actinomycetota</taxon>
        <taxon>Actinomycetes</taxon>
        <taxon>Mycobacteriales</taxon>
        <taxon>Mycobacteriaceae</taxon>
        <taxon>Mycobacterium</taxon>
    </lineage>
</organism>
<comment type="caution">
    <text evidence="2">The sequence shown here is derived from an EMBL/GenBank/DDBJ whole genome shotgun (WGS) entry which is preliminary data.</text>
</comment>
<sequence length="199" mass="20769">MSHWPPFDDNAGDNRGFDPAAGPERARVSVDVDYENGLVVVRQNPSVNLTTGQVRAGTPTVKVAQRRDGSVYLRYAAADPFSPGGETLAKNTLCVEGELVVQPGAATPRIGGVVTAFPALEVYNDRAAAPGGVPTTATLGQMWPANTGQWGPMLGLPFTRSVGDPRLLADFVTVATGATYPLPTPLGPPAHPPAVVMVK</sequence>
<accession>A0A2S8BGL2</accession>
<reference evidence="2 3" key="1">
    <citation type="journal article" date="2017" name="Int. J. Syst. Evol. Microbiol.">
        <title>Mycobacterium talmoniae sp. nov., a slowly growing mycobacterium isolated from human respiratory samples.</title>
        <authorList>
            <person name="Davidson R.M."/>
            <person name="DeGroote M.A."/>
            <person name="Marola J.L."/>
            <person name="Buss S."/>
            <person name="Jones V."/>
            <person name="McNeil M.R."/>
            <person name="Freifeld A.G."/>
            <person name="Elaine Epperson L."/>
            <person name="Hasan N.A."/>
            <person name="Jackson M."/>
            <person name="Iwen P.C."/>
            <person name="Salfinger M."/>
            <person name="Strong M."/>
        </authorList>
    </citation>
    <scope>NUCLEOTIDE SEQUENCE [LARGE SCALE GENOMIC DNA]</scope>
    <source>
        <strain evidence="2 3">ATCC BAA-2683</strain>
    </source>
</reference>
<evidence type="ECO:0000256" key="1">
    <source>
        <dbReference type="SAM" id="MobiDB-lite"/>
    </source>
</evidence>
<dbReference type="Proteomes" id="UP000238296">
    <property type="component" value="Unassembled WGS sequence"/>
</dbReference>
<proteinExistence type="predicted"/>
<feature type="region of interest" description="Disordered" evidence="1">
    <location>
        <begin position="1"/>
        <end position="22"/>
    </location>
</feature>
<evidence type="ECO:0000313" key="2">
    <source>
        <dbReference type="EMBL" id="PQM45755.1"/>
    </source>
</evidence>
<protein>
    <submittedName>
        <fullName evidence="2">Uncharacterized protein</fullName>
    </submittedName>
</protein>